<sequence>MKIFGADYYPEHWDRGFWSKHIELMKEYGIEWVRIGEFAWALVEPADGVFDFSVLDEAVKMLKENGIKVIMGTPTATPPAWLVKKYPEILPVDYSGRTRSFGSRRHYSTNSKVFKDYALRIAEMYAKHFGNTVDAWQIDNELGCHGTTFSFSEADRKAFIEWLKVKYGSLEELNRAWGTVFWSQVYSDWDEIVFPINTPTFENPHQMLDIYRFMSDSSIEFLKMQMDVIRKYSSKPVTHNFMVDFMDIDYRKMAQYVDFVSWDNYIATEKYDPLRQSANHTLMRSLKHAPFLVIEQQPGRVNWRQRNENYPASYLSLWTRQCYLNGAMGVMVFRFDQIRFGAEQFHGGLLDYAGRTTKRLVEFSKCKDELGTTIIPNNEVAIYFDYEVEWMHRINQVNRDFKYWDSIVEIYRAVKKLGYNVEFVFSDDSLDDYTLLIIPYALRIPETFAEKVRSFKGPVIMTCMSGLKDEYNWIVERAPRGLIEDFGVEVIDFGAVKDLDFMALGKSLTGSYWRDEINVIDAKVIGATFDGDPIITLRNSCYSECRRYYIGTVLSEDGWVELLKEELEPRIVGEGIEVSSFGLEIEGQSFRSRNLTGLLNLKPHQNAIYVNGRKILLEPFKLLILED</sequence>
<keyword evidence="6" id="KW-0862">Zinc</keyword>
<evidence type="ECO:0000256" key="2">
    <source>
        <dbReference type="ARBA" id="ARBA00005940"/>
    </source>
</evidence>
<proteinExistence type="inferred from homology"/>
<evidence type="ECO:0000256" key="4">
    <source>
        <dbReference type="ARBA" id="ARBA00022723"/>
    </source>
</evidence>
<evidence type="ECO:0000313" key="13">
    <source>
        <dbReference type="EMBL" id="HGU39986.1"/>
    </source>
</evidence>
<dbReference type="Gene3D" id="3.20.20.80">
    <property type="entry name" value="Glycosidases"/>
    <property type="match status" value="1"/>
</dbReference>
<accession>A0A7C4VTV5</accession>
<dbReference type="SUPFAM" id="SSF51445">
    <property type="entry name" value="(Trans)glycosidases"/>
    <property type="match status" value="1"/>
</dbReference>
<feature type="active site" description="Nucleophile" evidence="9">
    <location>
        <position position="295"/>
    </location>
</feature>
<dbReference type="AlphaFoldDB" id="A0A7C4VTV5"/>
<gene>
    <name evidence="13" type="ORF">ENT77_02135</name>
</gene>
<dbReference type="GO" id="GO:0005975">
    <property type="term" value="P:carbohydrate metabolic process"/>
    <property type="evidence" value="ECO:0007669"/>
    <property type="project" value="InterPro"/>
</dbReference>
<dbReference type="InterPro" id="IPR029062">
    <property type="entry name" value="Class_I_gatase-like"/>
</dbReference>
<dbReference type="GO" id="GO:0004565">
    <property type="term" value="F:beta-galactosidase activity"/>
    <property type="evidence" value="ECO:0007669"/>
    <property type="project" value="UniProtKB-EC"/>
</dbReference>
<name>A0A7C4VTV5_9BACT</name>
<dbReference type="PANTHER" id="PTHR36447:SF2">
    <property type="entry name" value="BETA-GALACTOSIDASE YESZ"/>
    <property type="match status" value="1"/>
</dbReference>
<dbReference type="EMBL" id="DSZY01000012">
    <property type="protein sequence ID" value="HGU39986.1"/>
    <property type="molecule type" value="Genomic_DNA"/>
</dbReference>
<dbReference type="GO" id="GO:0009341">
    <property type="term" value="C:beta-galactosidase complex"/>
    <property type="evidence" value="ECO:0007669"/>
    <property type="project" value="InterPro"/>
</dbReference>
<dbReference type="Pfam" id="PF02449">
    <property type="entry name" value="Glyco_hydro_42"/>
    <property type="match status" value="1"/>
</dbReference>
<dbReference type="EC" id="3.2.1.23" evidence="3 8"/>
<dbReference type="InterPro" id="IPR013738">
    <property type="entry name" value="Beta_galactosidase_Trimer"/>
</dbReference>
<feature type="binding site" evidence="10">
    <location>
        <position position="303"/>
    </location>
    <ligand>
        <name>substrate</name>
    </ligand>
</feature>
<keyword evidence="7 8" id="KW-0326">Glycosidase</keyword>
<dbReference type="PANTHER" id="PTHR36447">
    <property type="entry name" value="BETA-GALACTOSIDASE GANA"/>
    <property type="match status" value="1"/>
</dbReference>
<comment type="caution">
    <text evidence="13">The sequence shown here is derived from an EMBL/GenBank/DDBJ whole genome shotgun (WGS) entry which is preliminary data.</text>
</comment>
<comment type="similarity">
    <text evidence="2 8">Belongs to the glycosyl hydrolase 42 family.</text>
</comment>
<reference evidence="13" key="1">
    <citation type="journal article" date="2020" name="mSystems">
        <title>Genome- and Community-Level Interaction Insights into Carbon Utilization and Element Cycling Functions of Hydrothermarchaeota in Hydrothermal Sediment.</title>
        <authorList>
            <person name="Zhou Z."/>
            <person name="Liu Y."/>
            <person name="Xu W."/>
            <person name="Pan J."/>
            <person name="Luo Z.H."/>
            <person name="Li M."/>
        </authorList>
    </citation>
    <scope>NUCLEOTIDE SEQUENCE [LARGE SCALE GENOMIC DNA]</scope>
    <source>
        <strain evidence="13">SpSt-609</strain>
    </source>
</reference>
<evidence type="ECO:0000259" key="11">
    <source>
        <dbReference type="Pfam" id="PF02449"/>
    </source>
</evidence>
<protein>
    <recommendedName>
        <fullName evidence="3 8">Beta-galactosidase</fullName>
        <shortName evidence="8">Beta-gal</shortName>
        <ecNumber evidence="3 8">3.2.1.23</ecNumber>
    </recommendedName>
</protein>
<evidence type="ECO:0000256" key="10">
    <source>
        <dbReference type="PIRSR" id="PIRSR001084-2"/>
    </source>
</evidence>
<feature type="active site" description="Proton donor" evidence="9">
    <location>
        <position position="141"/>
    </location>
</feature>
<evidence type="ECO:0000256" key="3">
    <source>
        <dbReference type="ARBA" id="ARBA00012756"/>
    </source>
</evidence>
<dbReference type="Gene3D" id="3.40.50.880">
    <property type="match status" value="1"/>
</dbReference>
<evidence type="ECO:0000256" key="9">
    <source>
        <dbReference type="PIRSR" id="PIRSR001084-1"/>
    </source>
</evidence>
<dbReference type="GO" id="GO:0046872">
    <property type="term" value="F:metal ion binding"/>
    <property type="evidence" value="ECO:0007669"/>
    <property type="project" value="UniProtKB-KW"/>
</dbReference>
<evidence type="ECO:0000256" key="8">
    <source>
        <dbReference type="PIRNR" id="PIRNR001084"/>
    </source>
</evidence>
<evidence type="ECO:0000256" key="6">
    <source>
        <dbReference type="ARBA" id="ARBA00022833"/>
    </source>
</evidence>
<dbReference type="Pfam" id="PF08532">
    <property type="entry name" value="Glyco_hydro_42M"/>
    <property type="match status" value="1"/>
</dbReference>
<organism evidence="13">
    <name type="scientific">Fervidobacterium thailandense</name>
    <dbReference type="NCBI Taxonomy" id="1008305"/>
    <lineage>
        <taxon>Bacteria</taxon>
        <taxon>Thermotogati</taxon>
        <taxon>Thermotogota</taxon>
        <taxon>Thermotogae</taxon>
        <taxon>Thermotogales</taxon>
        <taxon>Fervidobacteriaceae</taxon>
        <taxon>Fervidobacterium</taxon>
    </lineage>
</organism>
<dbReference type="PIRSF" id="PIRSF001084">
    <property type="entry name" value="B-galactosidase"/>
    <property type="match status" value="1"/>
</dbReference>
<comment type="catalytic activity">
    <reaction evidence="1 8">
        <text>Hydrolysis of terminal non-reducing beta-D-galactose residues in beta-D-galactosides.</text>
        <dbReference type="EC" id="3.2.1.23"/>
    </reaction>
</comment>
<dbReference type="CDD" id="cd03143">
    <property type="entry name" value="A4_beta-galactosidase_middle_domain"/>
    <property type="match status" value="1"/>
</dbReference>
<evidence type="ECO:0000256" key="7">
    <source>
        <dbReference type="ARBA" id="ARBA00023295"/>
    </source>
</evidence>
<evidence type="ECO:0000256" key="1">
    <source>
        <dbReference type="ARBA" id="ARBA00001412"/>
    </source>
</evidence>
<feature type="binding site" evidence="10">
    <location>
        <position position="104"/>
    </location>
    <ligand>
        <name>substrate</name>
    </ligand>
</feature>
<dbReference type="SUPFAM" id="SSF52317">
    <property type="entry name" value="Class I glutamine amidotransferase-like"/>
    <property type="match status" value="1"/>
</dbReference>
<feature type="domain" description="Glycoside hydrolase family 42 N-terminal" evidence="11">
    <location>
        <begin position="7"/>
        <end position="370"/>
    </location>
</feature>
<dbReference type="InterPro" id="IPR017853">
    <property type="entry name" value="GH"/>
</dbReference>
<evidence type="ECO:0000256" key="5">
    <source>
        <dbReference type="ARBA" id="ARBA00022801"/>
    </source>
</evidence>
<keyword evidence="5 8" id="KW-0378">Hydrolase</keyword>
<evidence type="ECO:0000259" key="12">
    <source>
        <dbReference type="Pfam" id="PF08532"/>
    </source>
</evidence>
<dbReference type="InterPro" id="IPR013529">
    <property type="entry name" value="Glyco_hydro_42_N"/>
</dbReference>
<feature type="domain" description="Beta-galactosidase trimerisation" evidence="12">
    <location>
        <begin position="379"/>
        <end position="567"/>
    </location>
</feature>
<feature type="binding site" evidence="10">
    <location>
        <position position="140"/>
    </location>
    <ligand>
        <name>substrate</name>
    </ligand>
</feature>
<dbReference type="InterPro" id="IPR003476">
    <property type="entry name" value="Glyco_hydro_42"/>
</dbReference>
<keyword evidence="4" id="KW-0479">Metal-binding</keyword>